<dbReference type="PROSITE" id="PS50262">
    <property type="entry name" value="G_PROTEIN_RECEP_F1_2"/>
    <property type="match status" value="1"/>
</dbReference>
<keyword evidence="6 10" id="KW-0472">Membrane</keyword>
<keyword evidence="8" id="KW-0807">Transducer</keyword>
<feature type="transmembrane region" description="Helical" evidence="10">
    <location>
        <begin position="158"/>
        <end position="183"/>
    </location>
</feature>
<evidence type="ECO:0000256" key="5">
    <source>
        <dbReference type="ARBA" id="ARBA00023040"/>
    </source>
</evidence>
<evidence type="ECO:0000256" key="3">
    <source>
        <dbReference type="ARBA" id="ARBA00022692"/>
    </source>
</evidence>
<evidence type="ECO:0000256" key="10">
    <source>
        <dbReference type="SAM" id="Phobius"/>
    </source>
</evidence>
<dbReference type="VEuPathDB" id="VectorBase:BGLB039336"/>
<evidence type="ECO:0000256" key="6">
    <source>
        <dbReference type="ARBA" id="ARBA00023136"/>
    </source>
</evidence>
<feature type="region of interest" description="Disordered" evidence="9">
    <location>
        <begin position="239"/>
        <end position="268"/>
    </location>
</feature>
<dbReference type="KEGG" id="bgt:106056612"/>
<dbReference type="Gene3D" id="1.20.1070.10">
    <property type="entry name" value="Rhodopsin 7-helix transmembrane proteins"/>
    <property type="match status" value="1"/>
</dbReference>
<dbReference type="InterPro" id="IPR017452">
    <property type="entry name" value="GPCR_Rhodpsn_7TM"/>
</dbReference>
<evidence type="ECO:0000256" key="2">
    <source>
        <dbReference type="ARBA" id="ARBA00022475"/>
    </source>
</evidence>
<organism evidence="12 13">
    <name type="scientific">Biomphalaria glabrata</name>
    <name type="common">Bloodfluke planorb</name>
    <name type="synonym">Freshwater snail</name>
    <dbReference type="NCBI Taxonomy" id="6526"/>
    <lineage>
        <taxon>Eukaryota</taxon>
        <taxon>Metazoa</taxon>
        <taxon>Spiralia</taxon>
        <taxon>Lophotrochozoa</taxon>
        <taxon>Mollusca</taxon>
        <taxon>Gastropoda</taxon>
        <taxon>Heterobranchia</taxon>
        <taxon>Euthyneura</taxon>
        <taxon>Panpulmonata</taxon>
        <taxon>Hygrophila</taxon>
        <taxon>Lymnaeoidea</taxon>
        <taxon>Planorbidae</taxon>
        <taxon>Biomphalaria</taxon>
    </lineage>
</organism>
<evidence type="ECO:0000313" key="12">
    <source>
        <dbReference type="EnsemblMetazoa" id="BGLB039336-PA"/>
    </source>
</evidence>
<sequence length="418" mass="46935">MDMANGSRCDNVSLDLSESSTRFTSHPYLLVVIVTVLCFLATFIIGANALILGLLVHRRYRNKYVNRIKKQGNFSPIRLSLTTSVSFLHLFVAVFCLPLTIVQVVNNGKWILGSSLCRLRTYAEVLTEVVRIYHIVCLSFDFFLMLRFPMRHRMLSPSVGYGVLATVWAIPLVLFVVAVSLGWDTEGIEDALHCLNQYNMCLVVLSQKVVLLFFPIAIALTLFMMVGIAVILKSRKRPTDRSEQNRPSELIPEDSEHPKVLTNHNNTSSCRNDQLCETVDNQTNKGRLKTYEYSNHIDSLDDSVKQSVKSINTACNSPNIIVSTFHISELDFNGSNQIIIPSTTEVQASDAIFTISKYKANDRLEEMKKRAHGPATITENLDLSLSKYKENDSLQEMTKRAHGPATITENLGSISLKI</sequence>
<feature type="transmembrane region" description="Helical" evidence="10">
    <location>
        <begin position="125"/>
        <end position="146"/>
    </location>
</feature>
<dbReference type="SUPFAM" id="SSF81321">
    <property type="entry name" value="Family A G protein-coupled receptor-like"/>
    <property type="match status" value="1"/>
</dbReference>
<protein>
    <recommendedName>
        <fullName evidence="11">G-protein coupled receptors family 1 profile domain-containing protein</fullName>
    </recommendedName>
</protein>
<dbReference type="VEuPathDB" id="VectorBase:BGLAX_047322"/>
<evidence type="ECO:0000259" key="11">
    <source>
        <dbReference type="PROSITE" id="PS50262"/>
    </source>
</evidence>
<dbReference type="PANTHER" id="PTHR24248">
    <property type="entry name" value="ADRENERGIC RECEPTOR-RELATED G-PROTEIN COUPLED RECEPTOR"/>
    <property type="match status" value="1"/>
</dbReference>
<keyword evidence="7" id="KW-0675">Receptor</keyword>
<dbReference type="GO" id="GO:0005886">
    <property type="term" value="C:plasma membrane"/>
    <property type="evidence" value="ECO:0007669"/>
    <property type="project" value="UniProtKB-SubCell"/>
</dbReference>
<proteinExistence type="predicted"/>
<keyword evidence="3 10" id="KW-0812">Transmembrane</keyword>
<feature type="domain" description="G-protein coupled receptors family 1 profile" evidence="11">
    <location>
        <begin position="47"/>
        <end position="251"/>
    </location>
</feature>
<keyword evidence="4 10" id="KW-1133">Transmembrane helix</keyword>
<evidence type="ECO:0000313" key="13">
    <source>
        <dbReference type="Proteomes" id="UP000076420"/>
    </source>
</evidence>
<dbReference type="InterPro" id="IPR000276">
    <property type="entry name" value="GPCR_Rhodpsn"/>
</dbReference>
<feature type="transmembrane region" description="Helical" evidence="10">
    <location>
        <begin position="209"/>
        <end position="232"/>
    </location>
</feature>
<name>A0A2C9M736_BIOGL</name>
<evidence type="ECO:0000256" key="7">
    <source>
        <dbReference type="ARBA" id="ARBA00023170"/>
    </source>
</evidence>
<dbReference type="EnsemblMetazoa" id="BGLB039336-RA">
    <property type="protein sequence ID" value="BGLB039336-PA"/>
    <property type="gene ID" value="BGLB039336"/>
</dbReference>
<evidence type="ECO:0000256" key="4">
    <source>
        <dbReference type="ARBA" id="ARBA00022989"/>
    </source>
</evidence>
<dbReference type="Proteomes" id="UP000076420">
    <property type="component" value="Unassembled WGS sequence"/>
</dbReference>
<dbReference type="Pfam" id="PF00001">
    <property type="entry name" value="7tm_1"/>
    <property type="match status" value="1"/>
</dbReference>
<evidence type="ECO:0000256" key="9">
    <source>
        <dbReference type="SAM" id="MobiDB-lite"/>
    </source>
</evidence>
<dbReference type="GO" id="GO:0004930">
    <property type="term" value="F:G protein-coupled receptor activity"/>
    <property type="evidence" value="ECO:0007669"/>
    <property type="project" value="UniProtKB-KW"/>
</dbReference>
<comment type="subcellular location">
    <subcellularLocation>
        <location evidence="1">Cell membrane</location>
        <topology evidence="1">Multi-pass membrane protein</topology>
    </subcellularLocation>
</comment>
<feature type="transmembrane region" description="Helical" evidence="10">
    <location>
        <begin position="28"/>
        <end position="56"/>
    </location>
</feature>
<dbReference type="STRING" id="6526.A0A2C9M736"/>
<dbReference type="AlphaFoldDB" id="A0A2C9M736"/>
<evidence type="ECO:0000256" key="1">
    <source>
        <dbReference type="ARBA" id="ARBA00004651"/>
    </source>
</evidence>
<gene>
    <name evidence="12" type="primary">106056612</name>
</gene>
<keyword evidence="5" id="KW-0297">G-protein coupled receptor</keyword>
<accession>A0A2C9M736</accession>
<feature type="transmembrane region" description="Helical" evidence="10">
    <location>
        <begin position="77"/>
        <end position="105"/>
    </location>
</feature>
<keyword evidence="2" id="KW-1003">Cell membrane</keyword>
<reference evidence="12" key="1">
    <citation type="submission" date="2020-05" db="UniProtKB">
        <authorList>
            <consortium name="EnsemblMetazoa"/>
        </authorList>
    </citation>
    <scope>IDENTIFICATION</scope>
    <source>
        <strain evidence="12">BB02</strain>
    </source>
</reference>
<evidence type="ECO:0000256" key="8">
    <source>
        <dbReference type="ARBA" id="ARBA00023224"/>
    </source>
</evidence>